<dbReference type="PANTHER" id="PTHR10587:SF80">
    <property type="entry name" value="CHITOOLIGOSACCHARIDE DEACETYLASE"/>
    <property type="match status" value="1"/>
</dbReference>
<protein>
    <recommendedName>
        <fullName evidence="1">NodB homology domain-containing protein</fullName>
    </recommendedName>
</protein>
<sequence length="302" mass="34409">MRGFIQLLAAVLLLAIILTVPNYPSSIPTSTSSSLYNTIKEKQKDYYIPPEDARIDKVWKKTPGLNGKKVNIDKSYQNMKKDGKFIERKLVYDHVSPKTSLEDLPPSPIYRGHDQKDMVSFLINVSWGEEYIPDILKVLSDHDIKANFFIDGAFAQRHKQLVTMIVEDGHIIGSHGYNHPDFSKMDALSTEANLQRTNDILKAFTDKEVEWFAPPSGSFSDITVTTADKLNLETILWSVDTIDWRNPTKDVLIHRVTTKVHNGATILMHPTEVTLLSLEDLITQLKKDYKIVDFPQLISEKR</sequence>
<reference evidence="2" key="2">
    <citation type="submission" date="2020-09" db="EMBL/GenBank/DDBJ databases">
        <authorList>
            <person name="Sun Q."/>
            <person name="Zhou Y."/>
        </authorList>
    </citation>
    <scope>NUCLEOTIDE SEQUENCE</scope>
    <source>
        <strain evidence="2">CGMCC 1.12153</strain>
    </source>
</reference>
<dbReference type="PROSITE" id="PS51677">
    <property type="entry name" value="NODB"/>
    <property type="match status" value="1"/>
</dbReference>
<dbReference type="InterPro" id="IPR050248">
    <property type="entry name" value="Polysacc_deacetylase_ArnD"/>
</dbReference>
<dbReference type="RefSeq" id="WP_188376028.1">
    <property type="nucleotide sequence ID" value="NZ_BMEL01000001.1"/>
</dbReference>
<organism evidence="2 3">
    <name type="scientific">Halobacillus andaensis</name>
    <dbReference type="NCBI Taxonomy" id="1176239"/>
    <lineage>
        <taxon>Bacteria</taxon>
        <taxon>Bacillati</taxon>
        <taxon>Bacillota</taxon>
        <taxon>Bacilli</taxon>
        <taxon>Bacillales</taxon>
        <taxon>Bacillaceae</taxon>
        <taxon>Halobacillus</taxon>
    </lineage>
</organism>
<dbReference type="CDD" id="cd10950">
    <property type="entry name" value="CE4_BsYlxY_like"/>
    <property type="match status" value="1"/>
</dbReference>
<evidence type="ECO:0000259" key="1">
    <source>
        <dbReference type="PROSITE" id="PS51677"/>
    </source>
</evidence>
<reference evidence="2" key="1">
    <citation type="journal article" date="2014" name="Int. J. Syst. Evol. Microbiol.">
        <title>Complete genome sequence of Corynebacterium casei LMG S-19264T (=DSM 44701T), isolated from a smear-ripened cheese.</title>
        <authorList>
            <consortium name="US DOE Joint Genome Institute (JGI-PGF)"/>
            <person name="Walter F."/>
            <person name="Albersmeier A."/>
            <person name="Kalinowski J."/>
            <person name="Ruckert C."/>
        </authorList>
    </citation>
    <scope>NUCLEOTIDE SEQUENCE</scope>
    <source>
        <strain evidence="2">CGMCC 1.12153</strain>
    </source>
</reference>
<accession>A0A917EST0</accession>
<dbReference type="GO" id="GO:0016020">
    <property type="term" value="C:membrane"/>
    <property type="evidence" value="ECO:0007669"/>
    <property type="project" value="TreeGrafter"/>
</dbReference>
<dbReference type="Gene3D" id="3.20.20.370">
    <property type="entry name" value="Glycoside hydrolase/deacetylase"/>
    <property type="match status" value="1"/>
</dbReference>
<dbReference type="PANTHER" id="PTHR10587">
    <property type="entry name" value="GLYCOSYL TRANSFERASE-RELATED"/>
    <property type="match status" value="1"/>
</dbReference>
<proteinExistence type="predicted"/>
<dbReference type="InterPro" id="IPR011330">
    <property type="entry name" value="Glyco_hydro/deAcase_b/a-brl"/>
</dbReference>
<keyword evidence="3" id="KW-1185">Reference proteome</keyword>
<dbReference type="Proteomes" id="UP000660110">
    <property type="component" value="Unassembled WGS sequence"/>
</dbReference>
<dbReference type="AlphaFoldDB" id="A0A917EST0"/>
<name>A0A917EST0_HALAA</name>
<dbReference type="SUPFAM" id="SSF88713">
    <property type="entry name" value="Glycoside hydrolase/deacetylase"/>
    <property type="match status" value="1"/>
</dbReference>
<dbReference type="GO" id="GO:0016810">
    <property type="term" value="F:hydrolase activity, acting on carbon-nitrogen (but not peptide) bonds"/>
    <property type="evidence" value="ECO:0007669"/>
    <property type="project" value="InterPro"/>
</dbReference>
<feature type="domain" description="NodB homology" evidence="1">
    <location>
        <begin position="117"/>
        <end position="295"/>
    </location>
</feature>
<dbReference type="EMBL" id="BMEL01000001">
    <property type="protein sequence ID" value="GGF10658.1"/>
    <property type="molecule type" value="Genomic_DNA"/>
</dbReference>
<dbReference type="GO" id="GO:0005975">
    <property type="term" value="P:carbohydrate metabolic process"/>
    <property type="evidence" value="ECO:0007669"/>
    <property type="project" value="InterPro"/>
</dbReference>
<gene>
    <name evidence="2" type="ORF">GCM10010954_06590</name>
</gene>
<comment type="caution">
    <text evidence="2">The sequence shown here is derived from an EMBL/GenBank/DDBJ whole genome shotgun (WGS) entry which is preliminary data.</text>
</comment>
<evidence type="ECO:0000313" key="2">
    <source>
        <dbReference type="EMBL" id="GGF10658.1"/>
    </source>
</evidence>
<dbReference type="InterPro" id="IPR002509">
    <property type="entry name" value="NODB_dom"/>
</dbReference>
<dbReference type="Pfam" id="PF01522">
    <property type="entry name" value="Polysacc_deac_1"/>
    <property type="match status" value="1"/>
</dbReference>
<evidence type="ECO:0000313" key="3">
    <source>
        <dbReference type="Proteomes" id="UP000660110"/>
    </source>
</evidence>